<comment type="caution">
    <text evidence="2">The sequence shown here is derived from an EMBL/GenBank/DDBJ whole genome shotgun (WGS) entry which is preliminary data.</text>
</comment>
<organism evidence="2 3">
    <name type="scientific">Citrus x changshan-huyou</name>
    <dbReference type="NCBI Taxonomy" id="2935761"/>
    <lineage>
        <taxon>Eukaryota</taxon>
        <taxon>Viridiplantae</taxon>
        <taxon>Streptophyta</taxon>
        <taxon>Embryophyta</taxon>
        <taxon>Tracheophyta</taxon>
        <taxon>Spermatophyta</taxon>
        <taxon>Magnoliopsida</taxon>
        <taxon>eudicotyledons</taxon>
        <taxon>Gunneridae</taxon>
        <taxon>Pentapetalae</taxon>
        <taxon>rosids</taxon>
        <taxon>malvids</taxon>
        <taxon>Sapindales</taxon>
        <taxon>Rutaceae</taxon>
        <taxon>Aurantioideae</taxon>
        <taxon>Citrus</taxon>
    </lineage>
</organism>
<keyword evidence="1" id="KW-0812">Transmembrane</keyword>
<dbReference type="AlphaFoldDB" id="A0AAP0M1D1"/>
<sequence>MNHCVLVVYAYVFGTLATAVLTILSESHVRTLSTFACLSDAGFFIVSKISLDGMSCYVLVVYAHATDDLVTAVLAILFERFFLLTIILVINYFFNKIVFLFITQQRSLNISKRSAQEKTVGTLVALGGAILSTVMGKLNISKLSAQAKIPGTPLVALDGAILSTAYKGIVVILSRHPHVNQTAGISKVLF</sequence>
<accession>A0AAP0M1D1</accession>
<dbReference type="Proteomes" id="UP001428341">
    <property type="component" value="Unassembled WGS sequence"/>
</dbReference>
<feature type="transmembrane region" description="Helical" evidence="1">
    <location>
        <begin position="69"/>
        <end position="94"/>
    </location>
</feature>
<keyword evidence="3" id="KW-1185">Reference proteome</keyword>
<name>A0AAP0M1D1_9ROSI</name>
<keyword evidence="1" id="KW-0472">Membrane</keyword>
<reference evidence="2 3" key="1">
    <citation type="submission" date="2024-05" db="EMBL/GenBank/DDBJ databases">
        <title>Haplotype-resolved chromosome-level genome assembly of Huyou (Citrus changshanensis).</title>
        <authorList>
            <person name="Miao C."/>
            <person name="Chen W."/>
            <person name="Wu Y."/>
            <person name="Wang L."/>
            <person name="Zhao S."/>
            <person name="Grierson D."/>
            <person name="Xu C."/>
            <person name="Chen K."/>
        </authorList>
    </citation>
    <scope>NUCLEOTIDE SEQUENCE [LARGE SCALE GENOMIC DNA]</scope>
    <source>
        <strain evidence="2">01-14</strain>
        <tissue evidence="2">Leaf</tissue>
    </source>
</reference>
<proteinExistence type="predicted"/>
<evidence type="ECO:0000256" key="1">
    <source>
        <dbReference type="SAM" id="Phobius"/>
    </source>
</evidence>
<dbReference type="EMBL" id="JBCGBO010000006">
    <property type="protein sequence ID" value="KAK9193853.1"/>
    <property type="molecule type" value="Genomic_DNA"/>
</dbReference>
<feature type="transmembrane region" description="Helical" evidence="1">
    <location>
        <begin position="36"/>
        <end position="63"/>
    </location>
</feature>
<gene>
    <name evidence="2" type="ORF">WN944_004553</name>
</gene>
<protein>
    <submittedName>
        <fullName evidence="2">Uncharacterized protein</fullName>
    </submittedName>
</protein>
<evidence type="ECO:0000313" key="3">
    <source>
        <dbReference type="Proteomes" id="UP001428341"/>
    </source>
</evidence>
<keyword evidence="1" id="KW-1133">Transmembrane helix</keyword>
<evidence type="ECO:0000313" key="2">
    <source>
        <dbReference type="EMBL" id="KAK9193853.1"/>
    </source>
</evidence>
<feature type="transmembrane region" description="Helical" evidence="1">
    <location>
        <begin position="6"/>
        <end position="24"/>
    </location>
</feature>